<protein>
    <submittedName>
        <fullName evidence="2">T9SS type A sorting domain-containing protein</fullName>
    </submittedName>
</protein>
<dbReference type="NCBIfam" id="TIGR04183">
    <property type="entry name" value="Por_Secre_tail"/>
    <property type="match status" value="1"/>
</dbReference>
<evidence type="ECO:0000313" key="2">
    <source>
        <dbReference type="EMBL" id="MCU7550098.1"/>
    </source>
</evidence>
<comment type="caution">
    <text evidence="2">The sequence shown here is derived from an EMBL/GenBank/DDBJ whole genome shotgun (WGS) entry which is preliminary data.</text>
</comment>
<dbReference type="InterPro" id="IPR026444">
    <property type="entry name" value="Secre_tail"/>
</dbReference>
<gene>
    <name evidence="2" type="ORF">OCK74_13325</name>
</gene>
<dbReference type="AlphaFoldDB" id="A0A9X2XYT1"/>
<evidence type="ECO:0000313" key="3">
    <source>
        <dbReference type="Proteomes" id="UP001155483"/>
    </source>
</evidence>
<sequence length="190" mass="20238">MEDIKLNYEVLDANSTTVVISITSNEAENGLGDGDTAPDWAIVDEHNIQLRAERSGTGAGRTYTITIEATDIVGNTSSQVLTVTVPPNQKGQNNKALIAANVETIAQKGLNVSAYPNPSAQYFNLNIQSSSNTPVTVIITDVTGRVMETKSGVASNSNLTFGHSYQPGVYLVQVVQGTEKLVIKLVKKAD</sequence>
<dbReference type="GO" id="GO:0005509">
    <property type="term" value="F:calcium ion binding"/>
    <property type="evidence" value="ECO:0007669"/>
    <property type="project" value="InterPro"/>
</dbReference>
<dbReference type="Pfam" id="PF18962">
    <property type="entry name" value="Por_Secre_tail"/>
    <property type="match status" value="1"/>
</dbReference>
<dbReference type="GO" id="GO:0016020">
    <property type="term" value="C:membrane"/>
    <property type="evidence" value="ECO:0007669"/>
    <property type="project" value="InterPro"/>
</dbReference>
<evidence type="ECO:0000259" key="1">
    <source>
        <dbReference type="Pfam" id="PF18962"/>
    </source>
</evidence>
<accession>A0A9X2XYT1</accession>
<proteinExistence type="predicted"/>
<feature type="domain" description="Secretion system C-terminal sorting" evidence="1">
    <location>
        <begin position="115"/>
        <end position="184"/>
    </location>
</feature>
<dbReference type="Proteomes" id="UP001155483">
    <property type="component" value="Unassembled WGS sequence"/>
</dbReference>
<reference evidence="2" key="1">
    <citation type="submission" date="2022-09" db="EMBL/GenBank/DDBJ databases">
        <authorList>
            <person name="Yuan C."/>
            <person name="Ke Z."/>
        </authorList>
    </citation>
    <scope>NUCLEOTIDE SEQUENCE</scope>
    <source>
        <strain evidence="2">LB-8</strain>
    </source>
</reference>
<dbReference type="InterPro" id="IPR015919">
    <property type="entry name" value="Cadherin-like_sf"/>
</dbReference>
<organism evidence="2 3">
    <name type="scientific">Paraflavisolibacter caeni</name>
    <dbReference type="NCBI Taxonomy" id="2982496"/>
    <lineage>
        <taxon>Bacteria</taxon>
        <taxon>Pseudomonadati</taxon>
        <taxon>Bacteroidota</taxon>
        <taxon>Chitinophagia</taxon>
        <taxon>Chitinophagales</taxon>
        <taxon>Chitinophagaceae</taxon>
        <taxon>Paraflavisolibacter</taxon>
    </lineage>
</organism>
<reference evidence="2" key="2">
    <citation type="submission" date="2023-04" db="EMBL/GenBank/DDBJ databases">
        <title>Paracnuella aquatica gen. nov., sp. nov., a member of the family Chitinophagaceae isolated from a hot spring.</title>
        <authorList>
            <person name="Wang C."/>
        </authorList>
    </citation>
    <scope>NUCLEOTIDE SEQUENCE</scope>
    <source>
        <strain evidence="2">LB-8</strain>
    </source>
</reference>
<name>A0A9X2XYT1_9BACT</name>
<dbReference type="SUPFAM" id="SSF49313">
    <property type="entry name" value="Cadherin-like"/>
    <property type="match status" value="1"/>
</dbReference>
<keyword evidence="3" id="KW-1185">Reference proteome</keyword>
<dbReference type="EMBL" id="JAOTIF010000009">
    <property type="protein sequence ID" value="MCU7550098.1"/>
    <property type="molecule type" value="Genomic_DNA"/>
</dbReference>